<dbReference type="FunFam" id="2.40.50.140:FF:000130">
    <property type="entry name" value="DNA-directed RNA polymerase III subunit RPC8"/>
    <property type="match status" value="1"/>
</dbReference>
<dbReference type="PANTHER" id="PTHR12709">
    <property type="entry name" value="DNA-DIRECTED RNA POLYMERASE II, III"/>
    <property type="match status" value="1"/>
</dbReference>
<feature type="domain" description="RNA polymerase III subunit Rpc25" evidence="4">
    <location>
        <begin position="124"/>
        <end position="233"/>
    </location>
</feature>
<feature type="compositionally biased region" description="Low complexity" evidence="3">
    <location>
        <begin position="207"/>
        <end position="216"/>
    </location>
</feature>
<dbReference type="Proteomes" id="UP000694720">
    <property type="component" value="Unplaced"/>
</dbReference>
<reference evidence="5" key="1">
    <citation type="submission" date="2025-08" db="UniProtKB">
        <authorList>
            <consortium name="Ensembl"/>
        </authorList>
    </citation>
    <scope>IDENTIFICATION</scope>
</reference>
<organism evidence="5 6">
    <name type="scientific">Sus scrofa</name>
    <name type="common">Pig</name>
    <dbReference type="NCBI Taxonomy" id="9823"/>
    <lineage>
        <taxon>Eukaryota</taxon>
        <taxon>Metazoa</taxon>
        <taxon>Chordata</taxon>
        <taxon>Craniata</taxon>
        <taxon>Vertebrata</taxon>
        <taxon>Euteleostomi</taxon>
        <taxon>Mammalia</taxon>
        <taxon>Eutheria</taxon>
        <taxon>Laurasiatheria</taxon>
        <taxon>Artiodactyla</taxon>
        <taxon>Suina</taxon>
        <taxon>Suidae</taxon>
        <taxon>Sus</taxon>
    </lineage>
</organism>
<dbReference type="Ensembl" id="ENSSSCT00035064667.1">
    <property type="protein sequence ID" value="ENSSSCP00035026194.1"/>
    <property type="gene ID" value="ENSSSCG00035048523.1"/>
</dbReference>
<sequence length="255" mass="27948">RRAWRTVGIDFGVIAGPESGLRRDSSHGFGSQASVPRPVLLASYEGQAVALQEVGVSRQVQAHRGAWPGLWGDTGPRTVSKRGHQKVRAARGKAADPGGPHVTNPLSWLPVHFRYVVFHPFLDEILIGKIKGCSPEGVHVSLGFFDDILIPPESLQQPAKFDEAEQVWVWEYETEEGAHDLYMDTGEELRFRVVDESFVDTSPTGPSSAEAASSSEELPRKEAPYTLVVSCATPPFEPREDPPDPIPPWRSPLPG</sequence>
<dbReference type="InterPro" id="IPR013238">
    <property type="entry name" value="RNA_pol_III_Rbc25"/>
</dbReference>
<name>A0A8D1A3H9_PIG</name>
<evidence type="ECO:0000313" key="6">
    <source>
        <dbReference type="Proteomes" id="UP000694720"/>
    </source>
</evidence>
<comment type="similarity">
    <text evidence="1">Belongs to the eukaryotic RPB7/RPC8 RNA polymerase subunit family.</text>
</comment>
<dbReference type="InterPro" id="IPR045113">
    <property type="entry name" value="Rpb7-like"/>
</dbReference>
<dbReference type="AlphaFoldDB" id="A0A8D1A3H9"/>
<keyword evidence="2" id="KW-0240">DNA-directed RNA polymerase</keyword>
<protein>
    <recommendedName>
        <fullName evidence="2">DNA-directed RNA polymerase subunit</fullName>
    </recommendedName>
</protein>
<gene>
    <name evidence="5" type="primary">POLR3H</name>
</gene>
<feature type="region of interest" description="Disordered" evidence="3">
    <location>
        <begin position="199"/>
        <end position="255"/>
    </location>
</feature>
<dbReference type="Gene3D" id="2.40.50.140">
    <property type="entry name" value="Nucleic acid-binding proteins"/>
    <property type="match status" value="1"/>
</dbReference>
<evidence type="ECO:0000256" key="1">
    <source>
        <dbReference type="ARBA" id="ARBA00009307"/>
    </source>
</evidence>
<evidence type="ECO:0000259" key="4">
    <source>
        <dbReference type="Pfam" id="PF08292"/>
    </source>
</evidence>
<dbReference type="GO" id="GO:0005634">
    <property type="term" value="C:nucleus"/>
    <property type="evidence" value="ECO:0007669"/>
    <property type="project" value="UniProtKB-SubCell"/>
</dbReference>
<dbReference type="GO" id="GO:0000428">
    <property type="term" value="C:DNA-directed RNA polymerase complex"/>
    <property type="evidence" value="ECO:0007669"/>
    <property type="project" value="UniProtKB-KW"/>
</dbReference>
<dbReference type="SUPFAM" id="SSF50249">
    <property type="entry name" value="Nucleic acid-binding proteins"/>
    <property type="match status" value="1"/>
</dbReference>
<dbReference type="Pfam" id="PF08292">
    <property type="entry name" value="RNA_pol_Rbc25"/>
    <property type="match status" value="1"/>
</dbReference>
<comment type="subcellular location">
    <subcellularLocation>
        <location evidence="2">Nucleus</location>
    </subcellularLocation>
</comment>
<dbReference type="PANTHER" id="PTHR12709:SF1">
    <property type="entry name" value="DNA-DIRECTED RNA POLYMERASE III SUBUNIT RPC8"/>
    <property type="match status" value="1"/>
</dbReference>
<keyword evidence="2" id="KW-0804">Transcription</keyword>
<accession>A0A8D1A3H9</accession>
<dbReference type="GO" id="GO:0006352">
    <property type="term" value="P:DNA-templated transcription initiation"/>
    <property type="evidence" value="ECO:0007669"/>
    <property type="project" value="UniProtKB-UniRule"/>
</dbReference>
<dbReference type="InterPro" id="IPR012340">
    <property type="entry name" value="NA-bd_OB-fold"/>
</dbReference>
<feature type="compositionally biased region" description="Pro residues" evidence="3">
    <location>
        <begin position="244"/>
        <end position="255"/>
    </location>
</feature>
<evidence type="ECO:0000256" key="2">
    <source>
        <dbReference type="RuleBase" id="RU369086"/>
    </source>
</evidence>
<evidence type="ECO:0000313" key="5">
    <source>
        <dbReference type="Ensembl" id="ENSSSCP00035026194.1"/>
    </source>
</evidence>
<evidence type="ECO:0000256" key="3">
    <source>
        <dbReference type="SAM" id="MobiDB-lite"/>
    </source>
</evidence>
<keyword evidence="2" id="KW-0539">Nucleus</keyword>
<comment type="function">
    <text evidence="2">DNA-dependent RNA polymerase which catalyzes the transcription of DNA into RNA using the four ribonucleoside triphosphates as substrates.</text>
</comment>
<proteinExistence type="inferred from homology"/>